<sequence>MLPQMLEALLGGGDGGRVLEILTFGNPQENNTLSGEQDMSHKPYYRLQSDIETFSGDRGYRPAGGATCTAFRRRRLAVGFRPCLARM</sequence>
<comment type="caution">
    <text evidence="1">The sequence shown here is derived from an EMBL/GenBank/DDBJ whole genome shotgun (WGS) entry which is preliminary data.</text>
</comment>
<reference evidence="1 2" key="1">
    <citation type="submission" date="2017-02" db="EMBL/GenBank/DDBJ databases">
        <title>Genomes of Trichoderma spp. with biocontrol activity.</title>
        <authorList>
            <person name="Gardiner D."/>
            <person name="Kazan K."/>
            <person name="Vos C."/>
            <person name="Harvey P."/>
        </authorList>
    </citation>
    <scope>NUCLEOTIDE SEQUENCE [LARGE SCALE GENOMIC DNA]</scope>
    <source>
        <strain evidence="1 2">A5MH</strain>
    </source>
</reference>
<protein>
    <submittedName>
        <fullName evidence="1">Uncharacterized protein</fullName>
    </submittedName>
</protein>
<gene>
    <name evidence="1" type="ORF">TGAMA5MH_10706</name>
</gene>
<evidence type="ECO:0000313" key="2">
    <source>
        <dbReference type="Proteomes" id="UP000236546"/>
    </source>
</evidence>
<name>A0A2K0SVU8_9HYPO</name>
<proteinExistence type="predicted"/>
<accession>A0A2K0SVU8</accession>
<evidence type="ECO:0000313" key="1">
    <source>
        <dbReference type="EMBL" id="PNP37407.1"/>
    </source>
</evidence>
<dbReference type="EMBL" id="MTYH01000145">
    <property type="protein sequence ID" value="PNP37407.1"/>
    <property type="molecule type" value="Genomic_DNA"/>
</dbReference>
<dbReference type="AlphaFoldDB" id="A0A2K0SVU8"/>
<dbReference type="Proteomes" id="UP000236546">
    <property type="component" value="Unassembled WGS sequence"/>
</dbReference>
<organism evidence="1 2">
    <name type="scientific">Trichoderma gamsii</name>
    <dbReference type="NCBI Taxonomy" id="398673"/>
    <lineage>
        <taxon>Eukaryota</taxon>
        <taxon>Fungi</taxon>
        <taxon>Dikarya</taxon>
        <taxon>Ascomycota</taxon>
        <taxon>Pezizomycotina</taxon>
        <taxon>Sordariomycetes</taxon>
        <taxon>Hypocreomycetidae</taxon>
        <taxon>Hypocreales</taxon>
        <taxon>Hypocreaceae</taxon>
        <taxon>Trichoderma</taxon>
    </lineage>
</organism>